<keyword evidence="2" id="KW-0057">Aromatic amino acid biosynthesis</keyword>
<sequence length="277" mass="29751">MHAPPCPSRWPLACPSPLLPRTPGLQIIPAENLVAAYQRNSGATLLAAAPDCAASRVMLEALEAGTDGVLLRTDSPAEVRALARYLQERRQQGAQRLRYEAATVTAVRPVGMGDRACVDLCCLLQPGEGMLVGSFARAMFLVHSECAESKYIASRPFRVNAGPVHSYLQLPGGRTGYLSELSSGAEVLVADAHGRTRTALVGRVKIEQRPLVLVEAELADGDRCSVLLQNAETVRLREPSWRAVSVSELAAGEQLLVLRQAGARHTGVAIEESITER</sequence>
<dbReference type="InterPro" id="IPR056179">
    <property type="entry name" value="DHQS_C"/>
</dbReference>
<evidence type="ECO:0008006" key="7">
    <source>
        <dbReference type="Google" id="ProtNLM"/>
    </source>
</evidence>
<dbReference type="FunCoup" id="E1ZEX7">
    <property type="interactions" value="82"/>
</dbReference>
<dbReference type="RefSeq" id="XP_005847677.1">
    <property type="nucleotide sequence ID" value="XM_005847615.1"/>
</dbReference>
<dbReference type="GO" id="GO:0003856">
    <property type="term" value="F:3-dehydroquinate synthase activity"/>
    <property type="evidence" value="ECO:0007669"/>
    <property type="project" value="InterPro"/>
</dbReference>
<feature type="domain" description="3-dehydroquinate synthase C-terminal" evidence="4">
    <location>
        <begin position="102"/>
        <end position="277"/>
    </location>
</feature>
<dbReference type="STRING" id="554065.E1ZEX7"/>
<dbReference type="eggNOG" id="ENOG502QSUR">
    <property type="taxonomic scope" value="Eukaryota"/>
</dbReference>
<keyword evidence="1" id="KW-0028">Amino-acid biosynthesis</keyword>
<evidence type="ECO:0000313" key="6">
    <source>
        <dbReference type="Proteomes" id="UP000008141"/>
    </source>
</evidence>
<dbReference type="PANTHER" id="PTHR33563">
    <property type="match status" value="1"/>
</dbReference>
<feature type="domain" description="3-dehydroquinate synthase N-terminal" evidence="3">
    <location>
        <begin position="26"/>
        <end position="85"/>
    </location>
</feature>
<dbReference type="OMA" id="HFGMAIK"/>
<evidence type="ECO:0000256" key="1">
    <source>
        <dbReference type="ARBA" id="ARBA00022605"/>
    </source>
</evidence>
<dbReference type="EMBL" id="GL433844">
    <property type="protein sequence ID" value="EFN55575.1"/>
    <property type="molecule type" value="Genomic_DNA"/>
</dbReference>
<dbReference type="Proteomes" id="UP000008141">
    <property type="component" value="Unassembled WGS sequence"/>
</dbReference>
<dbReference type="InterPro" id="IPR030960">
    <property type="entry name" value="DHQS/DOIS_N"/>
</dbReference>
<dbReference type="GO" id="GO:0008652">
    <property type="term" value="P:amino acid biosynthetic process"/>
    <property type="evidence" value="ECO:0007669"/>
    <property type="project" value="UniProtKB-KW"/>
</dbReference>
<evidence type="ECO:0000259" key="4">
    <source>
        <dbReference type="Pfam" id="PF26558"/>
    </source>
</evidence>
<accession>E1ZEX7</accession>
<gene>
    <name evidence="5" type="ORF">CHLNCDRAFT_23378</name>
</gene>
<dbReference type="Pfam" id="PF01959">
    <property type="entry name" value="DHQS"/>
    <property type="match status" value="1"/>
</dbReference>
<keyword evidence="6" id="KW-1185">Reference proteome</keyword>
<evidence type="ECO:0000256" key="2">
    <source>
        <dbReference type="ARBA" id="ARBA00023141"/>
    </source>
</evidence>
<dbReference type="Pfam" id="PF26558">
    <property type="entry name" value="DHQS_2nd"/>
    <property type="match status" value="1"/>
</dbReference>
<dbReference type="PANTHER" id="PTHR33563:SF1">
    <property type="entry name" value="3-DEHYDROQUINATE SYNTHASE"/>
    <property type="match status" value="1"/>
</dbReference>
<evidence type="ECO:0000313" key="5">
    <source>
        <dbReference type="EMBL" id="EFN55575.1"/>
    </source>
</evidence>
<evidence type="ECO:0000259" key="3">
    <source>
        <dbReference type="Pfam" id="PF01959"/>
    </source>
</evidence>
<dbReference type="InterPro" id="IPR002812">
    <property type="entry name" value="DHQS"/>
</dbReference>
<organism evidence="6">
    <name type="scientific">Chlorella variabilis</name>
    <name type="common">Green alga</name>
    <dbReference type="NCBI Taxonomy" id="554065"/>
    <lineage>
        <taxon>Eukaryota</taxon>
        <taxon>Viridiplantae</taxon>
        <taxon>Chlorophyta</taxon>
        <taxon>core chlorophytes</taxon>
        <taxon>Trebouxiophyceae</taxon>
        <taxon>Chlorellales</taxon>
        <taxon>Chlorellaceae</taxon>
        <taxon>Chlorella clade</taxon>
        <taxon>Chlorella</taxon>
    </lineage>
</organism>
<dbReference type="InParanoid" id="E1ZEX7"/>
<dbReference type="GO" id="GO:0009073">
    <property type="term" value="P:aromatic amino acid family biosynthetic process"/>
    <property type="evidence" value="ECO:0007669"/>
    <property type="project" value="UniProtKB-KW"/>
</dbReference>
<dbReference type="GO" id="GO:0016491">
    <property type="term" value="F:oxidoreductase activity"/>
    <property type="evidence" value="ECO:0007669"/>
    <property type="project" value="InterPro"/>
</dbReference>
<dbReference type="GeneID" id="17355192"/>
<proteinExistence type="predicted"/>
<dbReference type="OrthoDB" id="3275at2759"/>
<reference evidence="5 6" key="1">
    <citation type="journal article" date="2010" name="Plant Cell">
        <title>The Chlorella variabilis NC64A genome reveals adaptation to photosymbiosis, coevolution with viruses, and cryptic sex.</title>
        <authorList>
            <person name="Blanc G."/>
            <person name="Duncan G."/>
            <person name="Agarkova I."/>
            <person name="Borodovsky M."/>
            <person name="Gurnon J."/>
            <person name="Kuo A."/>
            <person name="Lindquist E."/>
            <person name="Lucas S."/>
            <person name="Pangilinan J."/>
            <person name="Polle J."/>
            <person name="Salamov A."/>
            <person name="Terry A."/>
            <person name="Yamada T."/>
            <person name="Dunigan D.D."/>
            <person name="Grigoriev I.V."/>
            <person name="Claverie J.M."/>
            <person name="Van Etten J.L."/>
        </authorList>
    </citation>
    <scope>NUCLEOTIDE SEQUENCE [LARGE SCALE GENOMIC DNA]</scope>
    <source>
        <strain evidence="5 6">NC64A</strain>
    </source>
</reference>
<name>E1ZEX7_CHLVA</name>
<dbReference type="KEGG" id="cvr:CHLNCDRAFT_23378"/>
<protein>
    <recommendedName>
        <fullName evidence="7">3-dehydroquinate synthase</fullName>
    </recommendedName>
</protein>
<dbReference type="AlphaFoldDB" id="E1ZEX7"/>